<feature type="transmembrane region" description="Helical" evidence="8">
    <location>
        <begin position="371"/>
        <end position="392"/>
    </location>
</feature>
<evidence type="ECO:0000256" key="7">
    <source>
        <dbReference type="ARBA" id="ARBA00023136"/>
    </source>
</evidence>
<evidence type="ECO:0000259" key="9">
    <source>
        <dbReference type="Pfam" id="PF12832"/>
    </source>
</evidence>
<keyword evidence="7 8" id="KW-0472">Membrane</keyword>
<feature type="transmembrane region" description="Helical" evidence="8">
    <location>
        <begin position="219"/>
        <end position="242"/>
    </location>
</feature>
<evidence type="ECO:0000256" key="3">
    <source>
        <dbReference type="ARBA" id="ARBA00022475"/>
    </source>
</evidence>
<dbReference type="GO" id="GO:0030395">
    <property type="term" value="F:lactose binding"/>
    <property type="evidence" value="ECO:0007669"/>
    <property type="project" value="TreeGrafter"/>
</dbReference>
<feature type="transmembrane region" description="Helical" evidence="8">
    <location>
        <begin position="104"/>
        <end position="125"/>
    </location>
</feature>
<evidence type="ECO:0000256" key="4">
    <source>
        <dbReference type="ARBA" id="ARBA00022519"/>
    </source>
</evidence>
<dbReference type="RefSeq" id="WP_370595641.1">
    <property type="nucleotide sequence ID" value="NZ_JALBUR010000005.1"/>
</dbReference>
<feature type="transmembrane region" description="Helical" evidence="8">
    <location>
        <begin position="137"/>
        <end position="157"/>
    </location>
</feature>
<feature type="transmembrane region" description="Helical" evidence="8">
    <location>
        <begin position="307"/>
        <end position="331"/>
    </location>
</feature>
<evidence type="ECO:0000256" key="1">
    <source>
        <dbReference type="ARBA" id="ARBA00004429"/>
    </source>
</evidence>
<feature type="domain" description="Major facilitator superfamily associated" evidence="9">
    <location>
        <begin position="30"/>
        <end position="368"/>
    </location>
</feature>
<dbReference type="InterPro" id="IPR036259">
    <property type="entry name" value="MFS_trans_sf"/>
</dbReference>
<name>A0AB35U1X4_9FIRM</name>
<dbReference type="PANTHER" id="PTHR23522">
    <property type="entry name" value="BLL5896 PROTEIN"/>
    <property type="match status" value="1"/>
</dbReference>
<protein>
    <submittedName>
        <fullName evidence="10">MFS transporter</fullName>
    </submittedName>
</protein>
<keyword evidence="4" id="KW-0997">Cell inner membrane</keyword>
<keyword evidence="2" id="KW-0813">Transport</keyword>
<evidence type="ECO:0000256" key="6">
    <source>
        <dbReference type="ARBA" id="ARBA00022989"/>
    </source>
</evidence>
<evidence type="ECO:0000256" key="2">
    <source>
        <dbReference type="ARBA" id="ARBA00022448"/>
    </source>
</evidence>
<keyword evidence="3" id="KW-1003">Cell membrane</keyword>
<accession>A0AB35U1X4</accession>
<feature type="transmembrane region" description="Helical" evidence="8">
    <location>
        <begin position="254"/>
        <end position="272"/>
    </location>
</feature>
<comment type="subcellular location">
    <subcellularLocation>
        <location evidence="1">Cell inner membrane</location>
        <topology evidence="1">Multi-pass membrane protein</topology>
    </subcellularLocation>
</comment>
<dbReference type="Pfam" id="PF12832">
    <property type="entry name" value="MFS_1_like"/>
    <property type="match status" value="1"/>
</dbReference>
<feature type="transmembrane region" description="Helical" evidence="8">
    <location>
        <begin position="343"/>
        <end position="365"/>
    </location>
</feature>
<dbReference type="AlphaFoldDB" id="A0AB35U1X4"/>
<dbReference type="Gene3D" id="1.20.1250.20">
    <property type="entry name" value="MFS general substrate transporter like domains"/>
    <property type="match status" value="2"/>
</dbReference>
<comment type="caution">
    <text evidence="10">The sequence shown here is derived from an EMBL/GenBank/DDBJ whole genome shotgun (WGS) entry which is preliminary data.</text>
</comment>
<feature type="transmembrane region" description="Helical" evidence="8">
    <location>
        <begin position="74"/>
        <end position="92"/>
    </location>
</feature>
<feature type="transmembrane region" description="Helical" evidence="8">
    <location>
        <begin position="12"/>
        <end position="34"/>
    </location>
</feature>
<keyword evidence="5 8" id="KW-0812">Transmembrane</keyword>
<dbReference type="InterPro" id="IPR024989">
    <property type="entry name" value="MFS_assoc_dom"/>
</dbReference>
<keyword evidence="11" id="KW-1185">Reference proteome</keyword>
<feature type="transmembrane region" description="Helical" evidence="8">
    <location>
        <begin position="169"/>
        <end position="192"/>
    </location>
</feature>
<evidence type="ECO:0000313" key="10">
    <source>
        <dbReference type="EMBL" id="MDX8419121.1"/>
    </source>
</evidence>
<proteinExistence type="predicted"/>
<dbReference type="EMBL" id="JALBUR010000005">
    <property type="protein sequence ID" value="MDX8419121.1"/>
    <property type="molecule type" value="Genomic_DNA"/>
</dbReference>
<organism evidence="10 11">
    <name type="scientific">Grylomicrobium aquisgranensis</name>
    <dbReference type="NCBI Taxonomy" id="2926318"/>
    <lineage>
        <taxon>Bacteria</taxon>
        <taxon>Bacillati</taxon>
        <taxon>Bacillota</taxon>
        <taxon>Erysipelotrichia</taxon>
        <taxon>Erysipelotrichales</taxon>
        <taxon>Erysipelotrichaceae</taxon>
        <taxon>Grylomicrobium</taxon>
    </lineage>
</organism>
<sequence length="406" mass="44282">MTQAQRKGPTFRYGVIQAGFWIDYLIINSFAAVFLSGRGFSTAAIGGITSAGALASCVLQQVSGDIADRSKRPLKHMIAGFFLACTACFALLKVFPEVYASTLVFYTVAFTLQSSIAPLLNSLCLQFTNRGYDMNFGLARSMGSFGYATGALIMGQVTEHYGAEIILPIYMAIYLILLLVLASIPVPAAAVTKPIAGNEILKDEKPSTMKEFFHKYHRFELLMAGFVLEWFLNSLLGTYMIYFVRYFGGGQADMGLAFAVMAYSEIPAVMFGTNLMGRIGADTMLRISGFGGILKAILFLVSPNIHFFVWCNIAHLLYSGFYQVAAVYYVYRIVGVGDIAKGQAIMGIATGGVCMMLANLIGGFLLERVSIPFILTIGLVANIAAFVLIYLATDPKRFPNEKIRSL</sequence>
<gene>
    <name evidence="10" type="ORF">MOZ60_03320</name>
</gene>
<dbReference type="Proteomes" id="UP001286174">
    <property type="component" value="Unassembled WGS sequence"/>
</dbReference>
<evidence type="ECO:0000313" key="11">
    <source>
        <dbReference type="Proteomes" id="UP001286174"/>
    </source>
</evidence>
<evidence type="ECO:0000256" key="8">
    <source>
        <dbReference type="SAM" id="Phobius"/>
    </source>
</evidence>
<keyword evidence="6 8" id="KW-1133">Transmembrane helix</keyword>
<dbReference type="SUPFAM" id="SSF103473">
    <property type="entry name" value="MFS general substrate transporter"/>
    <property type="match status" value="1"/>
</dbReference>
<dbReference type="GO" id="GO:0005886">
    <property type="term" value="C:plasma membrane"/>
    <property type="evidence" value="ECO:0007669"/>
    <property type="project" value="UniProtKB-SubCell"/>
</dbReference>
<dbReference type="GO" id="GO:0015528">
    <property type="term" value="F:lactose:proton symporter activity"/>
    <property type="evidence" value="ECO:0007669"/>
    <property type="project" value="TreeGrafter"/>
</dbReference>
<dbReference type="PANTHER" id="PTHR23522:SF10">
    <property type="entry name" value="3-PHENYLPROPIONIC ACID TRANSPORTER-RELATED"/>
    <property type="match status" value="1"/>
</dbReference>
<feature type="transmembrane region" description="Helical" evidence="8">
    <location>
        <begin position="40"/>
        <end position="62"/>
    </location>
</feature>
<evidence type="ECO:0000256" key="5">
    <source>
        <dbReference type="ARBA" id="ARBA00022692"/>
    </source>
</evidence>
<reference evidence="10 11" key="1">
    <citation type="submission" date="2022-03" db="EMBL/GenBank/DDBJ databases">
        <title>Novel taxa within the pig intestine.</title>
        <authorList>
            <person name="Wylensek D."/>
            <person name="Bishof K."/>
            <person name="Afrizal A."/>
            <person name="Clavel T."/>
        </authorList>
    </citation>
    <scope>NUCLEOTIDE SEQUENCE [LARGE SCALE GENOMIC DNA]</scope>
    <source>
        <strain evidence="10 11">CLA-KB-P133</strain>
    </source>
</reference>
<feature type="transmembrane region" description="Helical" evidence="8">
    <location>
        <begin position="284"/>
        <end position="301"/>
    </location>
</feature>